<keyword evidence="2" id="KW-1185">Reference proteome</keyword>
<dbReference type="AlphaFoldDB" id="A0A6I4HXW3"/>
<dbReference type="Proteomes" id="UP000429232">
    <property type="component" value="Chromosome"/>
</dbReference>
<dbReference type="RefSeq" id="WP_157523728.1">
    <property type="nucleotide sequence ID" value="NZ_CP066775.1"/>
</dbReference>
<dbReference type="PROSITE" id="PS51257">
    <property type="entry name" value="PROKAR_LIPOPROTEIN"/>
    <property type="match status" value="1"/>
</dbReference>
<evidence type="ECO:0008006" key="3">
    <source>
        <dbReference type="Google" id="ProtNLM"/>
    </source>
</evidence>
<accession>A0A6I4HXW3</accession>
<reference evidence="1 2" key="1">
    <citation type="submission" date="2020-12" db="EMBL/GenBank/DDBJ databases">
        <title>HMF7856_wgs.fasta genome submission.</title>
        <authorList>
            <person name="Kang H."/>
            <person name="Kim H."/>
            <person name="Joh K."/>
        </authorList>
    </citation>
    <scope>NUCLEOTIDE SEQUENCE [LARGE SCALE GENOMIC DNA]</scope>
    <source>
        <strain evidence="1 2">HMF7856</strain>
    </source>
</reference>
<gene>
    <name evidence="1" type="ORF">GO620_006825</name>
</gene>
<evidence type="ECO:0000313" key="1">
    <source>
        <dbReference type="EMBL" id="QQL51155.1"/>
    </source>
</evidence>
<proteinExistence type="predicted"/>
<dbReference type="EMBL" id="CP066775">
    <property type="protein sequence ID" value="QQL51155.1"/>
    <property type="molecule type" value="Genomic_DNA"/>
</dbReference>
<name>A0A6I4HXW3_9SPHI</name>
<sequence length="137" mass="15120">MKKLYLFMLIAGFVACKKEDVKVNASITDGTYTGTFLYSNRNPAVNYVPLTGNVTLIMKNRAYTCTSPSTSFGAAARGRFDIPGQQIVFTDSLVHTANFDGNIVLNGTYDAVVKDDSLFLTKTVNTYAVYSYKLKKQ</sequence>
<dbReference type="KEGG" id="mgik:GO620_006825"/>
<evidence type="ECO:0000313" key="2">
    <source>
        <dbReference type="Proteomes" id="UP000429232"/>
    </source>
</evidence>
<protein>
    <recommendedName>
        <fullName evidence="3">Lipocalin-like protein</fullName>
    </recommendedName>
</protein>
<organism evidence="1 2">
    <name type="scientific">Mucilaginibacter ginkgonis</name>
    <dbReference type="NCBI Taxonomy" id="2682091"/>
    <lineage>
        <taxon>Bacteria</taxon>
        <taxon>Pseudomonadati</taxon>
        <taxon>Bacteroidota</taxon>
        <taxon>Sphingobacteriia</taxon>
        <taxon>Sphingobacteriales</taxon>
        <taxon>Sphingobacteriaceae</taxon>
        <taxon>Mucilaginibacter</taxon>
    </lineage>
</organism>